<evidence type="ECO:0000313" key="3">
    <source>
        <dbReference type="Proteomes" id="UP001348817"/>
    </source>
</evidence>
<feature type="region of interest" description="Disordered" evidence="1">
    <location>
        <begin position="1"/>
        <end position="20"/>
    </location>
</feature>
<accession>A0AAU9CZ61</accession>
<geneLocation type="plasmid" evidence="2 3">
    <name>pFA3</name>
</geneLocation>
<gene>
    <name evidence="2" type="ORF">FUAX_46740</name>
</gene>
<dbReference type="KEGG" id="fax:FUAX_46740"/>
<evidence type="ECO:0000256" key="1">
    <source>
        <dbReference type="SAM" id="MobiDB-lite"/>
    </source>
</evidence>
<feature type="region of interest" description="Disordered" evidence="1">
    <location>
        <begin position="485"/>
        <end position="505"/>
    </location>
</feature>
<name>A0AAU9CZ61_9BACT</name>
<organism evidence="2 3">
    <name type="scientific">Fulvitalea axinellae</name>
    <dbReference type="NCBI Taxonomy" id="1182444"/>
    <lineage>
        <taxon>Bacteria</taxon>
        <taxon>Pseudomonadati</taxon>
        <taxon>Bacteroidota</taxon>
        <taxon>Cytophagia</taxon>
        <taxon>Cytophagales</taxon>
        <taxon>Persicobacteraceae</taxon>
        <taxon>Fulvitalea</taxon>
    </lineage>
</organism>
<keyword evidence="3" id="KW-1185">Reference proteome</keyword>
<dbReference type="Proteomes" id="UP001348817">
    <property type="component" value="Plasmid pFA3"/>
</dbReference>
<proteinExistence type="predicted"/>
<dbReference type="EMBL" id="AP025317">
    <property type="protein sequence ID" value="BDD12242.1"/>
    <property type="molecule type" value="Genomic_DNA"/>
</dbReference>
<keyword evidence="2" id="KW-0614">Plasmid</keyword>
<dbReference type="AlphaFoldDB" id="A0AAU9CZ61"/>
<protein>
    <submittedName>
        <fullName evidence="2">Uncharacterized protein</fullName>
    </submittedName>
</protein>
<sequence length="505" mass="57803">MTVGAREWYGNKRTPPPGQKKRFVRTNIRKAILVPVTSSYPHLTIDIDSVQYFRKREEVELHITKMHFSRSKKGTRIFFEEVSPGVFQATNPDAETPSLIGQANAWLRKAKFPFTLTIAPEDLPQAEAEPTSPTVEEIPPGAQAIEAPIEALNLDEKEEGGAKKKKKKKKKAPKVAVEDFFDESILEEEVKFMDLPARLGIASMRELSLHDLQRMLSFEIDMIAYVSKEKMAEHQATSNKSSQALDLELNHHFLLTRVRGQQRSDWKFVEEMYPKLLKMSVPDVSEYQFSDLLPPKLREVPEMSKHDQILFGTSLKMVSKIYGIMITQVRTNELYYNTWHLLNFLVNLASHDNRFFLQMLLVNLLGKIGVIWGEAPSENMVDIFRSQFSNPEAIDDYADEMEEFWDGTIGDICELMAQVVHLFRKFEGLTEEDHKSLDLQATKLEIPSKEKLKGMASEQGFTHLQKIQYFDPSIANMEALLDAKKQQPVASAGPTVVRTKKKKRK</sequence>
<reference evidence="2 3" key="1">
    <citation type="submission" date="2021-12" db="EMBL/GenBank/DDBJ databases">
        <title>Genome sequencing of bacteria with rrn-lacking chromosome and rrn-plasmid.</title>
        <authorList>
            <person name="Anda M."/>
            <person name="Iwasaki W."/>
        </authorList>
    </citation>
    <scope>NUCLEOTIDE SEQUENCE [LARGE SCALE GENOMIC DNA]</scope>
    <source>
        <strain evidence="2 3">DSM 100852</strain>
        <plasmid evidence="2 3">pFA3</plasmid>
    </source>
</reference>
<evidence type="ECO:0000313" key="2">
    <source>
        <dbReference type="EMBL" id="BDD12242.1"/>
    </source>
</evidence>